<dbReference type="SUPFAM" id="SSF52980">
    <property type="entry name" value="Restriction endonuclease-like"/>
    <property type="match status" value="1"/>
</dbReference>
<organism evidence="3 4">
    <name type="scientific">Litoribrevibacter euphylliae</name>
    <dbReference type="NCBI Taxonomy" id="1834034"/>
    <lineage>
        <taxon>Bacteria</taxon>
        <taxon>Pseudomonadati</taxon>
        <taxon>Pseudomonadota</taxon>
        <taxon>Gammaproteobacteria</taxon>
        <taxon>Oceanospirillales</taxon>
        <taxon>Oceanospirillaceae</taxon>
        <taxon>Litoribrevibacter</taxon>
    </lineage>
</organism>
<name>A0ABV7HM53_9GAMM</name>
<dbReference type="RefSeq" id="WP_386723472.1">
    <property type="nucleotide sequence ID" value="NZ_JBHRSZ010000010.1"/>
</dbReference>
<evidence type="ECO:0000256" key="2">
    <source>
        <dbReference type="HAMAP-Rule" id="MF_00048"/>
    </source>
</evidence>
<comment type="caution">
    <text evidence="3">The sequence shown here is derived from an EMBL/GenBank/DDBJ whole genome shotgun (WGS) entry which is preliminary data.</text>
</comment>
<protein>
    <recommendedName>
        <fullName evidence="2">UPF0102 protein ACFOEK_21100</fullName>
    </recommendedName>
</protein>
<reference evidence="4" key="1">
    <citation type="journal article" date="2019" name="Int. J. Syst. Evol. Microbiol.">
        <title>The Global Catalogue of Microorganisms (GCM) 10K type strain sequencing project: providing services to taxonomists for standard genome sequencing and annotation.</title>
        <authorList>
            <consortium name="The Broad Institute Genomics Platform"/>
            <consortium name="The Broad Institute Genome Sequencing Center for Infectious Disease"/>
            <person name="Wu L."/>
            <person name="Ma J."/>
        </authorList>
    </citation>
    <scope>NUCLEOTIDE SEQUENCE [LARGE SCALE GENOMIC DNA]</scope>
    <source>
        <strain evidence="4">KCTC 52438</strain>
    </source>
</reference>
<evidence type="ECO:0000313" key="3">
    <source>
        <dbReference type="EMBL" id="MFC3153550.1"/>
    </source>
</evidence>
<dbReference type="InterPro" id="IPR011335">
    <property type="entry name" value="Restrct_endonuc-II-like"/>
</dbReference>
<dbReference type="HAMAP" id="MF_00048">
    <property type="entry name" value="UPF0102"/>
    <property type="match status" value="1"/>
</dbReference>
<dbReference type="EMBL" id="JBHRSZ010000010">
    <property type="protein sequence ID" value="MFC3153550.1"/>
    <property type="molecule type" value="Genomic_DNA"/>
</dbReference>
<accession>A0ABV7HM53</accession>
<dbReference type="InterPro" id="IPR003509">
    <property type="entry name" value="UPF0102_YraN-like"/>
</dbReference>
<dbReference type="InterPro" id="IPR011856">
    <property type="entry name" value="tRNA_endonuc-like_dom_sf"/>
</dbReference>
<evidence type="ECO:0000313" key="4">
    <source>
        <dbReference type="Proteomes" id="UP001595476"/>
    </source>
</evidence>
<evidence type="ECO:0000256" key="1">
    <source>
        <dbReference type="ARBA" id="ARBA00006738"/>
    </source>
</evidence>
<dbReference type="PANTHER" id="PTHR34039">
    <property type="entry name" value="UPF0102 PROTEIN YRAN"/>
    <property type="match status" value="1"/>
</dbReference>
<dbReference type="PANTHER" id="PTHR34039:SF1">
    <property type="entry name" value="UPF0102 PROTEIN YRAN"/>
    <property type="match status" value="1"/>
</dbReference>
<dbReference type="Pfam" id="PF02021">
    <property type="entry name" value="UPF0102"/>
    <property type="match status" value="1"/>
</dbReference>
<proteinExistence type="inferred from homology"/>
<comment type="similarity">
    <text evidence="1 2">Belongs to the UPF0102 family.</text>
</comment>
<dbReference type="NCBIfam" id="NF009150">
    <property type="entry name" value="PRK12497.1-3"/>
    <property type="match status" value="1"/>
</dbReference>
<dbReference type="Gene3D" id="3.40.1350.10">
    <property type="match status" value="1"/>
</dbReference>
<keyword evidence="4" id="KW-1185">Reference proteome</keyword>
<dbReference type="NCBIfam" id="TIGR00252">
    <property type="entry name" value="YraN family protein"/>
    <property type="match status" value="1"/>
</dbReference>
<dbReference type="Proteomes" id="UP001595476">
    <property type="component" value="Unassembled WGS sequence"/>
</dbReference>
<sequence>MRKLLNNLKSTKAIGDKYEQVAQHFLSQENVTFISHNYHSKAGEIDLIGLKDNILIFFEVRARSNIQHGLPEETITHKKQERIRRTASKFLQTNTQYRNTLCRFDVISITYSETDHAINWIKNAF</sequence>
<gene>
    <name evidence="3" type="ORF">ACFOEK_21100</name>
</gene>